<dbReference type="Proteomes" id="UP000179920">
    <property type="component" value="Chromosome III"/>
</dbReference>
<dbReference type="Proteomes" id="UP000658997">
    <property type="component" value="Unassembled WGS sequence"/>
</dbReference>
<keyword evidence="1" id="KW-0175">Coiled coil</keyword>
<reference evidence="4" key="3">
    <citation type="submission" date="2018-08" db="EMBL/GenBank/DDBJ databases">
        <authorList>
            <person name="Guldener U."/>
        </authorList>
    </citation>
    <scope>NUCLEOTIDE SEQUENCE</scope>
    <source>
        <strain evidence="4">UB2</strain>
    </source>
</reference>
<evidence type="ECO:0000256" key="2">
    <source>
        <dbReference type="SAM" id="MobiDB-lite"/>
    </source>
</evidence>
<gene>
    <name evidence="4" type="ORF">UBRO2_00223</name>
    <name evidence="3" type="ORF">UBRO_01395</name>
</gene>
<organism evidence="3 5">
    <name type="scientific">Ustilago bromivora</name>
    <dbReference type="NCBI Taxonomy" id="307758"/>
    <lineage>
        <taxon>Eukaryota</taxon>
        <taxon>Fungi</taxon>
        <taxon>Dikarya</taxon>
        <taxon>Basidiomycota</taxon>
        <taxon>Ustilaginomycotina</taxon>
        <taxon>Ustilaginomycetes</taxon>
        <taxon>Ustilaginales</taxon>
        <taxon>Ustilaginaceae</taxon>
        <taxon>Ustilago</taxon>
    </lineage>
</organism>
<feature type="region of interest" description="Disordered" evidence="2">
    <location>
        <begin position="513"/>
        <end position="556"/>
    </location>
</feature>
<feature type="region of interest" description="Disordered" evidence="2">
    <location>
        <begin position="572"/>
        <end position="700"/>
    </location>
</feature>
<feature type="compositionally biased region" description="Acidic residues" evidence="2">
    <location>
        <begin position="1045"/>
        <end position="1054"/>
    </location>
</feature>
<protein>
    <submittedName>
        <fullName evidence="3">Uncharacterized protein</fullName>
    </submittedName>
</protein>
<dbReference type="EMBL" id="LT558119">
    <property type="protein sequence ID" value="SAM75475.1"/>
    <property type="molecule type" value="Genomic_DNA"/>
</dbReference>
<feature type="compositionally biased region" description="Polar residues" evidence="2">
    <location>
        <begin position="575"/>
        <end position="593"/>
    </location>
</feature>
<evidence type="ECO:0000313" key="5">
    <source>
        <dbReference type="Proteomes" id="UP000179920"/>
    </source>
</evidence>
<feature type="compositionally biased region" description="Low complexity" evidence="2">
    <location>
        <begin position="666"/>
        <end position="682"/>
    </location>
</feature>
<feature type="compositionally biased region" description="Polar residues" evidence="2">
    <location>
        <begin position="629"/>
        <end position="641"/>
    </location>
</feature>
<proteinExistence type="predicted"/>
<feature type="region of interest" description="Disordered" evidence="2">
    <location>
        <begin position="93"/>
        <end position="217"/>
    </location>
</feature>
<feature type="region of interest" description="Disordered" evidence="2">
    <location>
        <begin position="1024"/>
        <end position="1054"/>
    </location>
</feature>
<dbReference type="InterPro" id="IPR003903">
    <property type="entry name" value="UIM_dom"/>
</dbReference>
<sequence>MRPTTQPQQRSYHQEGWQSDGPYTLAGVASSSSASHANTAFISLPTAAPALPPPQLNRLQQPLASPTPSSISFPYMHVAPTSSRIPAIFQARPQSPSVPLSPQPQEPLNHMSAHRPQSPLPQRLVNPYEQRDLPNPHEQTQLVNPHERREQSLASPAPSVAQNSNRNNASRLSFGPGDPLFSGACAPTATYPSDRSPQLSPSRRPTSMISPVPQPLHHATPPIPAERTMSSASTYFVAPNKPMSTSPAILQYRIAGHNSSPTASHGPAHEFDDCPGCRAEIEDAIQASLQSAQQKEELRQRQLREQAELDRIAALKAEENERQRRLAQEEEQLLQQAIEDSRREAEMQLQCKTQEENLLLEESRQYALRQREQDARLEAEMLEAANLASVSQEKKRRQEFDAMQEAERGALQLSLREQQEEWERRESAKRSLLEFLDQRNAISCPTTPSSTAGPSAAAMASRPPAELAPSLQQSSSSSSKAGLFGNLDAEYWRFAGHDEAYQLALQMHQASFDDAQTNNSPGPSSYRVRRPLPQAPSASGSTDPPTIPPSKLDPRPIAIQPANLYTVEEAPPPAYTQSSEQGHGQAAGSASQFDESEAGPSTRASNVSEGRYDAYPPEKVSSPRYDSHALQSLNQPVLRQRSSSSSSGHNQRFGRLSATPSLSNEPTSPLASPLPTSSDDSSPAPPTGLVSPSIPERGSLQFTPASKRFSQSSASLNSEQRGQRALAGIEFGHSDLPFAPKLDKSRLPFAQSVSTTASSSSCSTTASPSTGKVLFPASIELTNIMKASSRSTGSDMQNSSPSCFFTIRARSWKSLLRALAWYGNSRVEAAPEEVATASDRRARCLLRVEVEFITPTRTDLGYVVAEYAKAAQNGVMPKHPCPAHVALCLSQLPISSSSSSSSGEANAWLKSDEYQTIKRESRRLDAWYASRGSIRRLVQLPRQPPVLPVALVQVAQLLHASHTFSAACPSTGSTARHSPRDLHHAIERHDEGFVCKQKAMLAAGTALATQSGALASTTSLTFANPRLSTQGGGRNSSSTYLHQDPDEDDDLDDDDEELDFNDYNMLENGLAANGSFDAQDRILMGRRQRLKAKVKRRLAKRNSDGRVVDEDLATWITPFDLSQHG</sequence>
<evidence type="ECO:0000313" key="3">
    <source>
        <dbReference type="EMBL" id="SAM75475.1"/>
    </source>
</evidence>
<evidence type="ECO:0000313" key="6">
    <source>
        <dbReference type="Proteomes" id="UP000658997"/>
    </source>
</evidence>
<reference evidence="3" key="1">
    <citation type="submission" date="2016-04" db="EMBL/GenBank/DDBJ databases">
        <authorList>
            <person name="Evans L.H."/>
            <person name="Alamgir A."/>
            <person name="Owens N."/>
            <person name="Weber N.D."/>
            <person name="Virtaneva K."/>
            <person name="Barbian K."/>
            <person name="Babar A."/>
            <person name="Rosenke K."/>
        </authorList>
    </citation>
    <scope>NUCLEOTIDE SEQUENCE</scope>
    <source>
        <strain evidence="3">UB2112</strain>
    </source>
</reference>
<feature type="coiled-coil region" evidence="1">
    <location>
        <begin position="312"/>
        <end position="344"/>
    </location>
</feature>
<name>A0A1K0FYT5_9BASI</name>
<reference evidence="5" key="2">
    <citation type="submission" date="2016-04" db="EMBL/GenBank/DDBJ databases">
        <authorList>
            <person name="Guldener U."/>
            <person name="Guldener U."/>
        </authorList>
    </citation>
    <scope>NUCLEOTIDE SEQUENCE [LARGE SCALE GENOMIC DNA]</scope>
    <source>
        <strain evidence="5">UB2112</strain>
    </source>
</reference>
<accession>A0A1K0FYT5</accession>
<keyword evidence="6" id="KW-1185">Reference proteome</keyword>
<feature type="compositionally biased region" description="Low complexity" evidence="2">
    <location>
        <begin position="26"/>
        <end position="49"/>
    </location>
</feature>
<feature type="compositionally biased region" description="Polar residues" evidence="2">
    <location>
        <begin position="160"/>
        <end position="171"/>
    </location>
</feature>
<dbReference type="PROSITE" id="PS50330">
    <property type="entry name" value="UIM"/>
    <property type="match status" value="1"/>
</dbReference>
<dbReference type="OrthoDB" id="2529379at2759"/>
<feature type="compositionally biased region" description="Polar residues" evidence="2">
    <location>
        <begin position="190"/>
        <end position="209"/>
    </location>
</feature>
<evidence type="ECO:0000256" key="1">
    <source>
        <dbReference type="SAM" id="Coils"/>
    </source>
</evidence>
<feature type="region of interest" description="Disordered" evidence="2">
    <location>
        <begin position="442"/>
        <end position="480"/>
    </location>
</feature>
<feature type="region of interest" description="Disordered" evidence="2">
    <location>
        <begin position="1"/>
        <end position="72"/>
    </location>
</feature>
<dbReference type="AlphaFoldDB" id="A0A1K0FYT5"/>
<feature type="compositionally biased region" description="Polar residues" evidence="2">
    <location>
        <begin position="1024"/>
        <end position="1041"/>
    </location>
</feature>
<evidence type="ECO:0000313" key="4">
    <source>
        <dbReference type="EMBL" id="SYW74813.1"/>
    </source>
</evidence>
<feature type="compositionally biased region" description="Polar residues" evidence="2">
    <location>
        <begin position="514"/>
        <end position="523"/>
    </location>
</feature>
<feature type="compositionally biased region" description="Low complexity" evidence="2">
    <location>
        <begin position="443"/>
        <end position="479"/>
    </location>
</feature>
<feature type="compositionally biased region" description="Polar residues" evidence="2">
    <location>
        <begin position="1"/>
        <end position="11"/>
    </location>
</feature>
<dbReference type="EMBL" id="ULHB01000002">
    <property type="protein sequence ID" value="SYW74813.1"/>
    <property type="molecule type" value="Genomic_DNA"/>
</dbReference>